<dbReference type="SMART" id="SM00028">
    <property type="entry name" value="TPR"/>
    <property type="match status" value="1"/>
</dbReference>
<evidence type="ECO:0000313" key="4">
    <source>
        <dbReference type="Proteomes" id="UP000054359"/>
    </source>
</evidence>
<gene>
    <name evidence="3" type="ORF">X975_25295</name>
</gene>
<dbReference type="SMART" id="SM00386">
    <property type="entry name" value="HAT"/>
    <property type="match status" value="5"/>
</dbReference>
<dbReference type="PANTHER" id="PTHR11246:SF1">
    <property type="entry name" value="PRE-MRNA-PROCESSING FACTOR 6"/>
    <property type="match status" value="1"/>
</dbReference>
<keyword evidence="4" id="KW-1185">Reference proteome</keyword>
<dbReference type="GO" id="GO:0071013">
    <property type="term" value="C:catalytic step 2 spliceosome"/>
    <property type="evidence" value="ECO:0007669"/>
    <property type="project" value="TreeGrafter"/>
</dbReference>
<dbReference type="OrthoDB" id="440128at2759"/>
<dbReference type="PROSITE" id="PS50005">
    <property type="entry name" value="TPR"/>
    <property type="match status" value="1"/>
</dbReference>
<dbReference type="GO" id="GO:0046540">
    <property type="term" value="C:U4/U6 x U5 tri-snRNP complex"/>
    <property type="evidence" value="ECO:0007669"/>
    <property type="project" value="TreeGrafter"/>
</dbReference>
<keyword evidence="2" id="KW-0802">TPR repeat</keyword>
<dbReference type="Gene3D" id="1.25.40.10">
    <property type="entry name" value="Tetratricopeptide repeat domain"/>
    <property type="match status" value="1"/>
</dbReference>
<protein>
    <submittedName>
        <fullName evidence="3">Pre-mRNA-processing factor 6</fullName>
    </submittedName>
</protein>
<evidence type="ECO:0000256" key="2">
    <source>
        <dbReference type="PROSITE-ProRule" id="PRU00339"/>
    </source>
</evidence>
<proteinExistence type="predicted"/>
<keyword evidence="1" id="KW-0677">Repeat</keyword>
<dbReference type="EMBL" id="KK121367">
    <property type="protein sequence ID" value="KFM80330.1"/>
    <property type="molecule type" value="Genomic_DNA"/>
</dbReference>
<dbReference type="InterPro" id="IPR003107">
    <property type="entry name" value="HAT"/>
</dbReference>
<dbReference type="AlphaFoldDB" id="A0A087USJ1"/>
<dbReference type="GO" id="GO:0000244">
    <property type="term" value="P:spliceosomal tri-snRNP complex assembly"/>
    <property type="evidence" value="ECO:0007669"/>
    <property type="project" value="TreeGrafter"/>
</dbReference>
<reference evidence="3 4" key="1">
    <citation type="submission" date="2013-11" db="EMBL/GenBank/DDBJ databases">
        <title>Genome sequencing of Stegodyphus mimosarum.</title>
        <authorList>
            <person name="Bechsgaard J."/>
        </authorList>
    </citation>
    <scope>NUCLEOTIDE SEQUENCE [LARGE SCALE GENOMIC DNA]</scope>
</reference>
<dbReference type="SUPFAM" id="SSF48452">
    <property type="entry name" value="TPR-like"/>
    <property type="match status" value="2"/>
</dbReference>
<name>A0A087USJ1_STEMI</name>
<dbReference type="InterPro" id="IPR045075">
    <property type="entry name" value="Syf1-like"/>
</dbReference>
<accession>A0A087USJ1</accession>
<dbReference type="Proteomes" id="UP000054359">
    <property type="component" value="Unassembled WGS sequence"/>
</dbReference>
<sequence length="263" mass="30468">MKSVRLEWALGDLKKANILLDEGLKQYPDFAKLWMMRGQILEQEGRVNEARDVYNQGIKRCPNSIPLWLLLSQLEERTGALIKARSVLEKARLKNPKNPQLLLESIRVELRGGLKDIALNLMAKAMQECPNSGILWAEAIFLEARPQRKTKSVDALKRCEHDPHVLLAVSKLFWTERKTIKARDWFNKTVKIDPDLGDAWAYYYKFELIHGTEEQQEDVKKRCVHAEPRHGENWCKVSKNINNWRKKTEQILIMTAASLSIPT</sequence>
<dbReference type="OMA" id="WVAYIES"/>
<feature type="non-terminal residue" evidence="3">
    <location>
        <position position="263"/>
    </location>
</feature>
<dbReference type="STRING" id="407821.A0A087USJ1"/>
<dbReference type="InterPro" id="IPR019734">
    <property type="entry name" value="TPR_rpt"/>
</dbReference>
<dbReference type="InterPro" id="IPR011990">
    <property type="entry name" value="TPR-like_helical_dom_sf"/>
</dbReference>
<evidence type="ECO:0000313" key="3">
    <source>
        <dbReference type="EMBL" id="KFM80330.1"/>
    </source>
</evidence>
<evidence type="ECO:0000256" key="1">
    <source>
        <dbReference type="ARBA" id="ARBA00022737"/>
    </source>
</evidence>
<organism evidence="3 4">
    <name type="scientific">Stegodyphus mimosarum</name>
    <name type="common">African social velvet spider</name>
    <dbReference type="NCBI Taxonomy" id="407821"/>
    <lineage>
        <taxon>Eukaryota</taxon>
        <taxon>Metazoa</taxon>
        <taxon>Ecdysozoa</taxon>
        <taxon>Arthropoda</taxon>
        <taxon>Chelicerata</taxon>
        <taxon>Arachnida</taxon>
        <taxon>Araneae</taxon>
        <taxon>Araneomorphae</taxon>
        <taxon>Entelegynae</taxon>
        <taxon>Eresoidea</taxon>
        <taxon>Eresidae</taxon>
        <taxon>Stegodyphus</taxon>
    </lineage>
</organism>
<dbReference type="PANTHER" id="PTHR11246">
    <property type="entry name" value="PRE-MRNA SPLICING FACTOR"/>
    <property type="match status" value="1"/>
</dbReference>
<dbReference type="Pfam" id="PF13428">
    <property type="entry name" value="TPR_14"/>
    <property type="match status" value="1"/>
</dbReference>
<dbReference type="FunFam" id="1.25.40.10:FF:000058">
    <property type="entry name" value="Pre-mRNA processing factor 6"/>
    <property type="match status" value="1"/>
</dbReference>
<feature type="repeat" description="TPR" evidence="2">
    <location>
        <begin position="31"/>
        <end position="64"/>
    </location>
</feature>